<keyword evidence="3" id="KW-1185">Reference proteome</keyword>
<gene>
    <name evidence="2" type="ORF">CSSPTR1EN2_LOCUS6712</name>
</gene>
<reference evidence="2" key="1">
    <citation type="submission" date="2024-02" db="EMBL/GenBank/DDBJ databases">
        <authorList>
            <consortium name="ELIXIR-Norway"/>
            <consortium name="Elixir Norway"/>
        </authorList>
    </citation>
    <scope>NUCLEOTIDE SEQUENCE</scope>
</reference>
<organism evidence="2 3">
    <name type="scientific">Sphagnum troendelagicum</name>
    <dbReference type="NCBI Taxonomy" id="128251"/>
    <lineage>
        <taxon>Eukaryota</taxon>
        <taxon>Viridiplantae</taxon>
        <taxon>Streptophyta</taxon>
        <taxon>Embryophyta</taxon>
        <taxon>Bryophyta</taxon>
        <taxon>Sphagnophytina</taxon>
        <taxon>Sphagnopsida</taxon>
        <taxon>Sphagnales</taxon>
        <taxon>Sphagnaceae</taxon>
        <taxon>Sphagnum</taxon>
    </lineage>
</organism>
<dbReference type="Proteomes" id="UP001497512">
    <property type="component" value="Chromosome 14"/>
</dbReference>
<evidence type="ECO:0000313" key="3">
    <source>
        <dbReference type="Proteomes" id="UP001497512"/>
    </source>
</evidence>
<evidence type="ECO:0000256" key="1">
    <source>
        <dbReference type="SAM" id="MobiDB-lite"/>
    </source>
</evidence>
<evidence type="ECO:0000313" key="2">
    <source>
        <dbReference type="EMBL" id="CAK9203089.1"/>
    </source>
</evidence>
<protein>
    <recommendedName>
        <fullName evidence="4">Hyaluronan/mRNA-binding protein domain-containing protein</fullName>
    </recommendedName>
</protein>
<evidence type="ECO:0008006" key="4">
    <source>
        <dbReference type="Google" id="ProtNLM"/>
    </source>
</evidence>
<feature type="compositionally biased region" description="Basic and acidic residues" evidence="1">
    <location>
        <begin position="1"/>
        <end position="28"/>
    </location>
</feature>
<sequence length="114" mass="12470">MADSKEVIEENPERKGEAAHNRQMDRLHNRNVKAGTERSDRRSAMGHSGAVKKSGHGGKFTWDGPTTEEDYAEPPPVALDSNDPNYVDPEEEEEDKRAAIGEVEVAKVANDAAA</sequence>
<name>A0ABP0TRA4_9BRYO</name>
<dbReference type="EMBL" id="OZ019906">
    <property type="protein sequence ID" value="CAK9203089.1"/>
    <property type="molecule type" value="Genomic_DNA"/>
</dbReference>
<proteinExistence type="predicted"/>
<feature type="region of interest" description="Disordered" evidence="1">
    <location>
        <begin position="1"/>
        <end position="99"/>
    </location>
</feature>
<accession>A0ABP0TRA4</accession>